<comment type="caution">
    <text evidence="1">The sequence shown here is derived from an EMBL/GenBank/DDBJ whole genome shotgun (WGS) entry which is preliminary data.</text>
</comment>
<dbReference type="Proteomes" id="UP000789702">
    <property type="component" value="Unassembled WGS sequence"/>
</dbReference>
<feature type="non-terminal residue" evidence="1">
    <location>
        <position position="468"/>
    </location>
</feature>
<gene>
    <name evidence="1" type="ORF">DHETER_LOCUS7069</name>
</gene>
<keyword evidence="2" id="KW-1185">Reference proteome</keyword>
<evidence type="ECO:0000313" key="1">
    <source>
        <dbReference type="EMBL" id="CAG8596350.1"/>
    </source>
</evidence>
<reference evidence="1" key="1">
    <citation type="submission" date="2021-06" db="EMBL/GenBank/DDBJ databases">
        <authorList>
            <person name="Kallberg Y."/>
            <person name="Tangrot J."/>
            <person name="Rosling A."/>
        </authorList>
    </citation>
    <scope>NUCLEOTIDE SEQUENCE</scope>
    <source>
        <strain evidence="1">IL203A</strain>
    </source>
</reference>
<accession>A0ACA9MPF2</accession>
<evidence type="ECO:0000313" key="2">
    <source>
        <dbReference type="Proteomes" id="UP000789702"/>
    </source>
</evidence>
<name>A0ACA9MPF2_9GLOM</name>
<proteinExistence type="predicted"/>
<sequence>MSRNTNILNTYNFVSTSNGHGPFDSTQYRLIIRQQPKQARLYRRPVDPPPIIQLKVDCYGDEAQNYLQSPYYFMCANLVHPSSNSEHFAISSKFLAGTLVSSLHKLKDIDNSDGGFFVFGDISVRVEGRYRLQFSLFEIIKNEVVHIQSILSDVFDVYSPKTFPGMSESTFLSRSFSDQGVRIRIRKEHRIQMKQPQPSRHSDSAEGDKDNDINDGSDMTEISRKRSINLSSATSPLDVQPNDTSCYSQRPSPMIDRNVDYSFHYPLPNNNHHYEPGSSSANNTQPIQREYRCNCSSCVHYEFKREPFQDDPIFTRLNSLGMSHDADGYPKRRRLSNSEKTSYDYRTTLPPLIEHPNFLSNTHDRSICSDDISDHSSKSTALNCFTKAPMSSQLSPVYPSYRSDSQLPLPKISPTRSHTLPPSFISSQQHRQLPTPRTSIDVPPLTQYPRPSFDSYKDNFSSNTSENN</sequence>
<dbReference type="EMBL" id="CAJVPU010009561">
    <property type="protein sequence ID" value="CAG8596350.1"/>
    <property type="molecule type" value="Genomic_DNA"/>
</dbReference>
<organism evidence="1 2">
    <name type="scientific">Dentiscutata heterogama</name>
    <dbReference type="NCBI Taxonomy" id="1316150"/>
    <lineage>
        <taxon>Eukaryota</taxon>
        <taxon>Fungi</taxon>
        <taxon>Fungi incertae sedis</taxon>
        <taxon>Mucoromycota</taxon>
        <taxon>Glomeromycotina</taxon>
        <taxon>Glomeromycetes</taxon>
        <taxon>Diversisporales</taxon>
        <taxon>Gigasporaceae</taxon>
        <taxon>Dentiscutata</taxon>
    </lineage>
</organism>
<protein>
    <submittedName>
        <fullName evidence="1">12066_t:CDS:1</fullName>
    </submittedName>
</protein>